<evidence type="ECO:0000256" key="1">
    <source>
        <dbReference type="SAM" id="MobiDB-lite"/>
    </source>
</evidence>
<dbReference type="OrthoDB" id="2289462at2759"/>
<protein>
    <recommendedName>
        <fullName evidence="2">GRAM domain-containing protein</fullName>
    </recommendedName>
</protein>
<dbReference type="EMBL" id="MCGE01000023">
    <property type="protein sequence ID" value="ORZ10722.1"/>
    <property type="molecule type" value="Genomic_DNA"/>
</dbReference>
<feature type="compositionally biased region" description="Polar residues" evidence="1">
    <location>
        <begin position="317"/>
        <end position="331"/>
    </location>
</feature>
<feature type="region of interest" description="Disordered" evidence="1">
    <location>
        <begin position="1"/>
        <end position="42"/>
    </location>
</feature>
<proteinExistence type="predicted"/>
<evidence type="ECO:0000259" key="2">
    <source>
        <dbReference type="SMART" id="SM00568"/>
    </source>
</evidence>
<reference evidence="3 4" key="1">
    <citation type="submission" date="2016-07" db="EMBL/GenBank/DDBJ databases">
        <title>Pervasive Adenine N6-methylation of Active Genes in Fungi.</title>
        <authorList>
            <consortium name="DOE Joint Genome Institute"/>
            <person name="Mondo S.J."/>
            <person name="Dannebaum R.O."/>
            <person name="Kuo R.C."/>
            <person name="Labutti K."/>
            <person name="Haridas S."/>
            <person name="Kuo A."/>
            <person name="Salamov A."/>
            <person name="Ahrendt S.R."/>
            <person name="Lipzen A."/>
            <person name="Sullivan W."/>
            <person name="Andreopoulos W.B."/>
            <person name="Clum A."/>
            <person name="Lindquist E."/>
            <person name="Daum C."/>
            <person name="Ramamoorthy G.K."/>
            <person name="Gryganskyi A."/>
            <person name="Culley D."/>
            <person name="Magnuson J.K."/>
            <person name="James T.Y."/>
            <person name="O'Malley M.A."/>
            <person name="Stajich J.E."/>
            <person name="Spatafora J.W."/>
            <person name="Visel A."/>
            <person name="Grigoriev I.V."/>
        </authorList>
    </citation>
    <scope>NUCLEOTIDE SEQUENCE [LARGE SCALE GENOMIC DNA]</scope>
    <source>
        <strain evidence="3 4">NRRL 1336</strain>
    </source>
</reference>
<feature type="compositionally biased region" description="Basic and acidic residues" evidence="1">
    <location>
        <begin position="1"/>
        <end position="12"/>
    </location>
</feature>
<gene>
    <name evidence="3" type="ORF">BCR42DRAFT_421879</name>
</gene>
<dbReference type="GO" id="GO:0032934">
    <property type="term" value="F:sterol binding"/>
    <property type="evidence" value="ECO:0007669"/>
    <property type="project" value="TreeGrafter"/>
</dbReference>
<dbReference type="AlphaFoldDB" id="A0A1X2I6Y3"/>
<dbReference type="GO" id="GO:0120015">
    <property type="term" value="F:sterol transfer activity"/>
    <property type="evidence" value="ECO:0007669"/>
    <property type="project" value="TreeGrafter"/>
</dbReference>
<dbReference type="InterPro" id="IPR051482">
    <property type="entry name" value="Cholesterol_transport"/>
</dbReference>
<dbReference type="GO" id="GO:0140268">
    <property type="term" value="C:endoplasmic reticulum-plasma membrane contact site"/>
    <property type="evidence" value="ECO:0007669"/>
    <property type="project" value="TreeGrafter"/>
</dbReference>
<dbReference type="InterPro" id="IPR011993">
    <property type="entry name" value="PH-like_dom_sf"/>
</dbReference>
<dbReference type="CDD" id="cd13220">
    <property type="entry name" value="PH-GRAM_GRAMDC"/>
    <property type="match status" value="1"/>
</dbReference>
<dbReference type="GO" id="GO:0005886">
    <property type="term" value="C:plasma membrane"/>
    <property type="evidence" value="ECO:0007669"/>
    <property type="project" value="TreeGrafter"/>
</dbReference>
<dbReference type="GO" id="GO:0005789">
    <property type="term" value="C:endoplasmic reticulum membrane"/>
    <property type="evidence" value="ECO:0007669"/>
    <property type="project" value="TreeGrafter"/>
</dbReference>
<accession>A0A1X2I6Y3</accession>
<name>A0A1X2I6Y3_9FUNG</name>
<dbReference type="Gene3D" id="2.30.29.30">
    <property type="entry name" value="Pleckstrin-homology domain (PH domain)/Phosphotyrosine-binding domain (PTB)"/>
    <property type="match status" value="1"/>
</dbReference>
<dbReference type="PANTHER" id="PTHR23319:SF4">
    <property type="entry name" value="GRAM DOMAIN CONTAINING 1B, ISOFORM E"/>
    <property type="match status" value="1"/>
</dbReference>
<dbReference type="SMART" id="SM00568">
    <property type="entry name" value="GRAM"/>
    <property type="match status" value="1"/>
</dbReference>
<feature type="domain" description="GRAM" evidence="2">
    <location>
        <begin position="100"/>
        <end position="167"/>
    </location>
</feature>
<evidence type="ECO:0000313" key="4">
    <source>
        <dbReference type="Proteomes" id="UP000193560"/>
    </source>
</evidence>
<dbReference type="Proteomes" id="UP000193560">
    <property type="component" value="Unassembled WGS sequence"/>
</dbReference>
<dbReference type="PANTHER" id="PTHR23319">
    <property type="entry name" value="GRAM DOMAIN CONTAINING 1B, ISOFORM E"/>
    <property type="match status" value="1"/>
</dbReference>
<dbReference type="Pfam" id="PF02893">
    <property type="entry name" value="GRAM"/>
    <property type="match status" value="1"/>
</dbReference>
<feature type="compositionally biased region" description="Low complexity" evidence="1">
    <location>
        <begin position="372"/>
        <end position="383"/>
    </location>
</feature>
<sequence>MTQDGNERDSTKRRSLRWKGRFSRTARPLQQKKQPGEEGQEQMQLLLPPDITVKGSSSEISSFMDNSDNISIFSSSSIGSPSEVCSSGPTMTKAQLTRNKDFHDNFKQVPLNDALLHEFKCALQKDVLLQGRLYITKYYVCFKSNILGYITTVELKIEDIKDLDRVRTLRFMPRVIQVTMKNDDKYTFTSFLASLSARDEAYYSLMELWQQGHEPTAPSPVISSASSSSTTIPTTLSQPLTSPEKLPPVSILPNNNTDHNESGDTIAPMTIYTSLSNKGAASPSTISPASGHFNIFHRRRAQTVSTQNRPPNRERSATSSSTPIGKNTNGHISWVDDRQENIQPGEPRSILSSTTAAHFSSGSSILKKQKKSPTASSPTQSATHVHGTNNDRPFITINATTILTIGGFALLLSHVFLTYEFYHVTQLFTIQQQQQHYSSRTSPFMKAPHRKQQLQDTTWITGQLQDVKSQAQLWEQETLRQRQRLLDLIPS</sequence>
<keyword evidence="4" id="KW-1185">Reference proteome</keyword>
<feature type="compositionally biased region" description="Low complexity" evidence="1">
    <location>
        <begin position="216"/>
        <end position="243"/>
    </location>
</feature>
<feature type="region of interest" description="Disordered" evidence="1">
    <location>
        <begin position="302"/>
        <end position="333"/>
    </location>
</feature>
<organism evidence="3 4">
    <name type="scientific">Absidia repens</name>
    <dbReference type="NCBI Taxonomy" id="90262"/>
    <lineage>
        <taxon>Eukaryota</taxon>
        <taxon>Fungi</taxon>
        <taxon>Fungi incertae sedis</taxon>
        <taxon>Mucoromycota</taxon>
        <taxon>Mucoromycotina</taxon>
        <taxon>Mucoromycetes</taxon>
        <taxon>Mucorales</taxon>
        <taxon>Cunninghamellaceae</taxon>
        <taxon>Absidia</taxon>
    </lineage>
</organism>
<feature type="region of interest" description="Disordered" evidence="1">
    <location>
        <begin position="216"/>
        <end position="249"/>
    </location>
</feature>
<dbReference type="InterPro" id="IPR004182">
    <property type="entry name" value="GRAM"/>
</dbReference>
<feature type="region of interest" description="Disordered" evidence="1">
    <location>
        <begin position="361"/>
        <end position="391"/>
    </location>
</feature>
<dbReference type="GO" id="GO:0032366">
    <property type="term" value="P:intracellular sterol transport"/>
    <property type="evidence" value="ECO:0007669"/>
    <property type="project" value="TreeGrafter"/>
</dbReference>
<feature type="compositionally biased region" description="Basic residues" evidence="1">
    <location>
        <begin position="13"/>
        <end position="24"/>
    </location>
</feature>
<dbReference type="STRING" id="90262.A0A1X2I6Y3"/>
<evidence type="ECO:0000313" key="3">
    <source>
        <dbReference type="EMBL" id="ORZ10722.1"/>
    </source>
</evidence>
<comment type="caution">
    <text evidence="3">The sequence shown here is derived from an EMBL/GenBank/DDBJ whole genome shotgun (WGS) entry which is preliminary data.</text>
</comment>